<dbReference type="Gene3D" id="3.40.640.10">
    <property type="entry name" value="Type I PLP-dependent aspartate aminotransferase-like (Major domain)"/>
    <property type="match status" value="1"/>
</dbReference>
<proteinExistence type="predicted"/>
<dbReference type="Gene3D" id="3.90.1150.10">
    <property type="entry name" value="Aspartate Aminotransferase, domain 1"/>
    <property type="match status" value="1"/>
</dbReference>
<protein>
    <recommendedName>
        <fullName evidence="4">DegT/DnrJ/EryC1/StrS aminotransferase family protein</fullName>
    </recommendedName>
</protein>
<dbReference type="SUPFAM" id="SSF53383">
    <property type="entry name" value="PLP-dependent transferases"/>
    <property type="match status" value="1"/>
</dbReference>
<dbReference type="GO" id="GO:0030170">
    <property type="term" value="F:pyridoxal phosphate binding"/>
    <property type="evidence" value="ECO:0007669"/>
    <property type="project" value="TreeGrafter"/>
</dbReference>
<dbReference type="InterPro" id="IPR015424">
    <property type="entry name" value="PyrdxlP-dep_Trfase"/>
</dbReference>
<dbReference type="InterPro" id="IPR000653">
    <property type="entry name" value="DegT/StrS_aminotransferase"/>
</dbReference>
<accession>A0A9W9ZWK5</accession>
<dbReference type="GO" id="GO:0008483">
    <property type="term" value="F:transaminase activity"/>
    <property type="evidence" value="ECO:0007669"/>
    <property type="project" value="TreeGrafter"/>
</dbReference>
<keyword evidence="3" id="KW-1185">Reference proteome</keyword>
<dbReference type="InterPro" id="IPR015422">
    <property type="entry name" value="PyrdxlP-dep_Trfase_small"/>
</dbReference>
<evidence type="ECO:0000313" key="3">
    <source>
        <dbReference type="Proteomes" id="UP001163046"/>
    </source>
</evidence>
<gene>
    <name evidence="2" type="ORF">OS493_032691</name>
</gene>
<evidence type="ECO:0000256" key="1">
    <source>
        <dbReference type="SAM" id="MobiDB-lite"/>
    </source>
</evidence>
<sequence length="513" mass="57677">MAILPEKYACLFIDATWKDILTAFSYSATSNTSQERELLQSKLEKLFGGSEQWLACLSIRTALDVFLTVMNFPVGSEVIFTAINIPDMVSVVERHGLKIVPVDLDLDTLAPKPELVELAVTDKTVAIVAAHLYGKWINLDKVFQVARAHGLYVLEDCAESFQGLKRKGHKLSDLTFFSFGSIKHYTSLGGAMVRVKDSEILKKMRAKLEEYPVQSQWTYFKKLTSYSLLMMAGFNNSLFNWLFINSFHLLGFKYKEYFISLLRAFPGGVTINRLQYQPSAMLLKFMLYRLQRVKSKDFRTITLKGDFVSRNLPSNVFVPGQKADIKSYWLFPLVVDDPDEVVKALEKEGVEAYKGATQLSTVFRTKQSEADQVDGAKIRQEMKTGEPVYSTLLSQTEVAAAVGLSSSAGAGTSRQNEASTFRKKNENSSSAEFVCSPPVSTTGTNHAFSKEKDDILFPHNAKYLIDHVLYLPVHKRVSFWYLEHICNAVEKVMKNRVGVSVADSSNVLFKSKL</sequence>
<dbReference type="OrthoDB" id="5955158at2759"/>
<dbReference type="GO" id="GO:0000271">
    <property type="term" value="P:polysaccharide biosynthetic process"/>
    <property type="evidence" value="ECO:0007669"/>
    <property type="project" value="TreeGrafter"/>
</dbReference>
<dbReference type="PANTHER" id="PTHR30244">
    <property type="entry name" value="TRANSAMINASE"/>
    <property type="match status" value="1"/>
</dbReference>
<organism evidence="2 3">
    <name type="scientific">Desmophyllum pertusum</name>
    <dbReference type="NCBI Taxonomy" id="174260"/>
    <lineage>
        <taxon>Eukaryota</taxon>
        <taxon>Metazoa</taxon>
        <taxon>Cnidaria</taxon>
        <taxon>Anthozoa</taxon>
        <taxon>Hexacorallia</taxon>
        <taxon>Scleractinia</taxon>
        <taxon>Caryophylliina</taxon>
        <taxon>Caryophylliidae</taxon>
        <taxon>Desmophyllum</taxon>
    </lineage>
</organism>
<dbReference type="Proteomes" id="UP001163046">
    <property type="component" value="Unassembled WGS sequence"/>
</dbReference>
<dbReference type="AlphaFoldDB" id="A0A9W9ZWK5"/>
<comment type="caution">
    <text evidence="2">The sequence shown here is derived from an EMBL/GenBank/DDBJ whole genome shotgun (WGS) entry which is preliminary data.</text>
</comment>
<feature type="region of interest" description="Disordered" evidence="1">
    <location>
        <begin position="406"/>
        <end position="436"/>
    </location>
</feature>
<evidence type="ECO:0000313" key="2">
    <source>
        <dbReference type="EMBL" id="KAJ7389223.1"/>
    </source>
</evidence>
<dbReference type="Pfam" id="PF01041">
    <property type="entry name" value="DegT_DnrJ_EryC1"/>
    <property type="match status" value="1"/>
</dbReference>
<dbReference type="PANTHER" id="PTHR30244:SF34">
    <property type="entry name" value="DTDP-4-AMINO-4,6-DIDEOXYGALACTOSE TRANSAMINASE"/>
    <property type="match status" value="1"/>
</dbReference>
<evidence type="ECO:0008006" key="4">
    <source>
        <dbReference type="Google" id="ProtNLM"/>
    </source>
</evidence>
<dbReference type="FunFam" id="3.40.640.10:FF:000227">
    <property type="entry name" value="Predicted protein"/>
    <property type="match status" value="1"/>
</dbReference>
<reference evidence="2" key="1">
    <citation type="submission" date="2023-01" db="EMBL/GenBank/DDBJ databases">
        <title>Genome assembly of the deep-sea coral Lophelia pertusa.</title>
        <authorList>
            <person name="Herrera S."/>
            <person name="Cordes E."/>
        </authorList>
    </citation>
    <scope>NUCLEOTIDE SEQUENCE</scope>
    <source>
        <strain evidence="2">USNM1676648</strain>
        <tissue evidence="2">Polyp</tissue>
    </source>
</reference>
<dbReference type="InterPro" id="IPR015421">
    <property type="entry name" value="PyrdxlP-dep_Trfase_major"/>
</dbReference>
<dbReference type="EMBL" id="MU825437">
    <property type="protein sequence ID" value="KAJ7389223.1"/>
    <property type="molecule type" value="Genomic_DNA"/>
</dbReference>
<name>A0A9W9ZWK5_9CNID</name>